<accession>G4RKV5</accession>
<proteinExistence type="predicted"/>
<sequence length="175" mass="19790">MYQRTYYYIDVARSLARRLIAEMTYMSLVGTLSIPPFGALRLRLGSMFPPEVLSSLAWRIANDKPDIAINSALGLRLGGVPSCSMLYREYHELGALCDLIRLKGHLPIYEVLDELVPNLGVILSNMGLSEGDLLISSYRAVNGEAREEELLRLFKLYDEWGLYAHLNAQRNGRRP</sequence>
<dbReference type="EMBL" id="FN869859">
    <property type="protein sequence ID" value="CCC82200.1"/>
    <property type="molecule type" value="Genomic_DNA"/>
</dbReference>
<organism evidence="1 2">
    <name type="scientific">Thermoproteus tenax (strain ATCC 35583 / DSM 2078 / JCM 9277 / NBRC 100435 / Kra 1)</name>
    <dbReference type="NCBI Taxonomy" id="768679"/>
    <lineage>
        <taxon>Archaea</taxon>
        <taxon>Thermoproteota</taxon>
        <taxon>Thermoprotei</taxon>
        <taxon>Thermoproteales</taxon>
        <taxon>Thermoproteaceae</taxon>
        <taxon>Thermoproteus</taxon>
    </lineage>
</organism>
<dbReference type="KEGG" id="ttn:TTX_1573"/>
<reference evidence="1 2" key="1">
    <citation type="journal article" date="2011" name="PLoS ONE">
        <title>The complete genome sequence of Thermoproteus tenax: a physiologically versatile member of the Crenarchaeota.</title>
        <authorList>
            <person name="Siebers B."/>
            <person name="Zaparty M."/>
            <person name="Raddatz G."/>
            <person name="Tjaden B."/>
            <person name="Albers S.V."/>
            <person name="Bell S.D."/>
            <person name="Blombach F."/>
            <person name="Kletzin A."/>
            <person name="Kyrpides N."/>
            <person name="Lanz C."/>
            <person name="Plagens A."/>
            <person name="Rampp M."/>
            <person name="Rosinus A."/>
            <person name="von Jan M."/>
            <person name="Makarova K.S."/>
            <person name="Klenk H.P."/>
            <person name="Schuster S.C."/>
            <person name="Hensel R."/>
        </authorList>
    </citation>
    <scope>NUCLEOTIDE SEQUENCE [LARGE SCALE GENOMIC DNA]</scope>
    <source>
        <strain evidence="2">ATCC 35583 / DSM 2078 / JCM 9277 / NBRC 100435 / Kra 1</strain>
    </source>
</reference>
<dbReference type="GeneID" id="11262454"/>
<evidence type="ECO:0000313" key="2">
    <source>
        <dbReference type="Proteomes" id="UP000002654"/>
    </source>
</evidence>
<dbReference type="PATRIC" id="fig|768679.9.peg.1595"/>
<dbReference type="HOGENOM" id="CLU_1640036_0_0_2"/>
<evidence type="ECO:0000313" key="1">
    <source>
        <dbReference type="EMBL" id="CCC82200.1"/>
    </source>
</evidence>
<name>G4RKV5_THETK</name>
<gene>
    <name evidence="1" type="ordered locus">TTX_1573</name>
</gene>
<dbReference type="Proteomes" id="UP000002654">
    <property type="component" value="Chromosome"/>
</dbReference>
<dbReference type="RefSeq" id="WP_014127454.1">
    <property type="nucleotide sequence ID" value="NC_016070.1"/>
</dbReference>
<keyword evidence="2" id="KW-1185">Reference proteome</keyword>
<dbReference type="eggNOG" id="arCOG05564">
    <property type="taxonomic scope" value="Archaea"/>
</dbReference>
<dbReference type="PaxDb" id="768679-TTX_1573"/>
<dbReference type="OrthoDB" id="28848at2157"/>
<protein>
    <submittedName>
        <fullName evidence="1">Uncharacterized protein</fullName>
    </submittedName>
</protein>
<dbReference type="AlphaFoldDB" id="G4RKV5"/>